<dbReference type="InterPro" id="IPR015151">
    <property type="entry name" value="B-adaptin_app_sub_C"/>
</dbReference>
<accession>A0A2H6N766</accession>
<dbReference type="FunFam" id="3.30.310.10:FF:000013">
    <property type="entry name" value="AP complex subunit beta"/>
    <property type="match status" value="1"/>
</dbReference>
<feature type="domain" description="Beta-adaptin appendage C-terminal subdomain" evidence="1">
    <location>
        <begin position="28"/>
        <end position="142"/>
    </location>
</feature>
<dbReference type="SMART" id="SM01020">
    <property type="entry name" value="B2-adapt-app_C"/>
    <property type="match status" value="1"/>
</dbReference>
<proteinExistence type="predicted"/>
<dbReference type="Pfam" id="PF09066">
    <property type="entry name" value="B2-adapt-app_C"/>
    <property type="match status" value="1"/>
</dbReference>
<reference evidence="2" key="1">
    <citation type="submission" date="2017-07" db="EMBL/GenBank/DDBJ databases">
        <authorList>
            <person name="Mikheyev A."/>
            <person name="Grau M."/>
        </authorList>
    </citation>
    <scope>NUCLEOTIDE SEQUENCE</scope>
    <source>
        <tissue evidence="2">Venom_gland</tissue>
    </source>
</reference>
<protein>
    <recommendedName>
        <fullName evidence="1">Beta-adaptin appendage C-terminal subdomain domain-containing protein</fullName>
    </recommendedName>
</protein>
<evidence type="ECO:0000259" key="1">
    <source>
        <dbReference type="SMART" id="SM01020"/>
    </source>
</evidence>
<dbReference type="GO" id="GO:0006886">
    <property type="term" value="P:intracellular protein transport"/>
    <property type="evidence" value="ECO:0007669"/>
    <property type="project" value="InterPro"/>
</dbReference>
<dbReference type="EMBL" id="IACI01065028">
    <property type="protein sequence ID" value="LAA26143.1"/>
    <property type="molecule type" value="Transcribed_RNA"/>
</dbReference>
<sequence length="149" mass="16438">MAFLSFSVPLMLEKKEKDPVINASSSSLTLISSLCLTAEQFERTWLNLAVGCQQSIPCQESMQPETLQAALQMVHIQTIAMSKPGSESWKVYLGAQDDTDCLFLTELLLETGSAEMQMLVKQTENKLEALQAFVSLLKTVLETVAGLTY</sequence>
<evidence type="ECO:0000313" key="2">
    <source>
        <dbReference type="EMBL" id="LAA26143.1"/>
    </source>
</evidence>
<reference evidence="2" key="2">
    <citation type="submission" date="2017-12" db="EMBL/GenBank/DDBJ databases">
        <title>Coralsnake Venomics: Analyses of Venom Gland Transcriptomes and Proteomes of Six Brazilian Taxa.</title>
        <authorList>
            <person name="Aird S.D."/>
            <person name="Jorge da Silva N."/>
            <person name="Qiu L."/>
            <person name="Villar-Briones A."/>
            <person name="Aparecida-Saddi V."/>
            <person name="Campos-Telles M.P."/>
            <person name="Grau M."/>
            <person name="Mikheyev A.S."/>
        </authorList>
    </citation>
    <scope>NUCLEOTIDE SEQUENCE</scope>
    <source>
        <tissue evidence="2">Venom_gland</tissue>
    </source>
</reference>
<dbReference type="GO" id="GO:0016192">
    <property type="term" value="P:vesicle-mediated transport"/>
    <property type="evidence" value="ECO:0007669"/>
    <property type="project" value="InterPro"/>
</dbReference>
<dbReference type="AlphaFoldDB" id="A0A2H6N766"/>
<dbReference type="InterPro" id="IPR012295">
    <property type="entry name" value="TBP_dom_sf"/>
</dbReference>
<dbReference type="Gene3D" id="3.30.310.10">
    <property type="entry name" value="TATA-Binding Protein"/>
    <property type="match status" value="1"/>
</dbReference>
<dbReference type="GO" id="GO:0030131">
    <property type="term" value="C:clathrin adaptor complex"/>
    <property type="evidence" value="ECO:0007669"/>
    <property type="project" value="InterPro"/>
</dbReference>
<name>A0A2H6N766_9SAUR</name>
<organism evidence="2">
    <name type="scientific">Micrurus carvalhoi</name>
    <dbReference type="NCBI Taxonomy" id="3147026"/>
    <lineage>
        <taxon>Eukaryota</taxon>
        <taxon>Metazoa</taxon>
        <taxon>Chordata</taxon>
        <taxon>Craniata</taxon>
        <taxon>Vertebrata</taxon>
        <taxon>Euteleostomi</taxon>
        <taxon>Lepidosauria</taxon>
        <taxon>Squamata</taxon>
        <taxon>Bifurcata</taxon>
        <taxon>Unidentata</taxon>
        <taxon>Episquamata</taxon>
        <taxon>Toxicofera</taxon>
        <taxon>Serpentes</taxon>
        <taxon>Colubroidea</taxon>
        <taxon>Elapidae</taxon>
        <taxon>Elapinae</taxon>
        <taxon>Micrurus</taxon>
    </lineage>
</organism>